<sequence>MAGFFASTTGMTRMGMLRAYWLGMVVCIGGFLFGYDSGIIGGVLTMTSFEKDFRYGATDRTTVSSLAVSLQQLGAFVACFAIWPVTHRFGRKWAIATCAFIFCIGAAIETGNTHSRAAFYVGRVIAGLGLGGSSVVVPMFSSEMTPRQIRGQIGSFYQFMYTLGIFTSYWIDWGVAQNYTKNDSRMWQIPVGLQLLWAGLLGLGMFTLKESARWLTAVGRHEEAWESLKWIRADDGLLIQAEMEEIRAGVEMEAHAREGFRITEMVQGDNLRRTLTASAVFTAQQATGATAFAYYGPQYFKLMVGNKGNSDLLLTAIFGAIKVAACSLFVLFVADTVGRRKILTCGALFMAACQISTAAVLRSHPAPVSAQVTSSGIATIALIYLFVIAYNFSWGPLPWPYVSELFPTRIREPGIAVGVASQWLFNFVFSLSTPYMITNMGWGTFLLWGIFDICIAAFAWFVLTETQGKSLEEITNVSSTPSGKPFMEEEYEHERRSGKTPEVEMK</sequence>
<comment type="caution">
    <text evidence="11">The sequence shown here is derived from an EMBL/GenBank/DDBJ whole genome shotgun (WGS) entry which is preliminary data.</text>
</comment>
<feature type="transmembrane region" description="Helical" evidence="9">
    <location>
        <begin position="312"/>
        <end position="334"/>
    </location>
</feature>
<dbReference type="PROSITE" id="PS50850">
    <property type="entry name" value="MFS"/>
    <property type="match status" value="1"/>
</dbReference>
<proteinExistence type="inferred from homology"/>
<dbReference type="EMBL" id="NAJP01000071">
    <property type="protein sequence ID" value="TKA35201.1"/>
    <property type="molecule type" value="Genomic_DNA"/>
</dbReference>
<keyword evidence="6 9" id="KW-0472">Membrane</keyword>
<dbReference type="STRING" id="329885.A0A4U0UHU3"/>
<dbReference type="GO" id="GO:0005351">
    <property type="term" value="F:carbohydrate:proton symporter activity"/>
    <property type="evidence" value="ECO:0007669"/>
    <property type="project" value="TreeGrafter"/>
</dbReference>
<dbReference type="InterPro" id="IPR005828">
    <property type="entry name" value="MFS_sugar_transport-like"/>
</dbReference>
<dbReference type="PROSITE" id="PS00217">
    <property type="entry name" value="SUGAR_TRANSPORT_2"/>
    <property type="match status" value="1"/>
</dbReference>
<dbReference type="InterPro" id="IPR005829">
    <property type="entry name" value="Sugar_transporter_CS"/>
</dbReference>
<dbReference type="InterPro" id="IPR050360">
    <property type="entry name" value="MFS_Sugar_Transporters"/>
</dbReference>
<feature type="transmembrane region" description="Helical" evidence="9">
    <location>
        <begin position="340"/>
        <end position="361"/>
    </location>
</feature>
<feature type="transmembrane region" description="Helical" evidence="9">
    <location>
        <begin position="117"/>
        <end position="141"/>
    </location>
</feature>
<evidence type="ECO:0000256" key="5">
    <source>
        <dbReference type="ARBA" id="ARBA00022989"/>
    </source>
</evidence>
<feature type="transmembrane region" description="Helical" evidence="9">
    <location>
        <begin position="93"/>
        <end position="111"/>
    </location>
</feature>
<comment type="similarity">
    <text evidence="2 7">Belongs to the major facilitator superfamily. Sugar transporter (TC 2.A.1.1) family.</text>
</comment>
<evidence type="ECO:0000259" key="10">
    <source>
        <dbReference type="PROSITE" id="PS50850"/>
    </source>
</evidence>
<keyword evidence="4 9" id="KW-0812">Transmembrane</keyword>
<dbReference type="Pfam" id="PF00083">
    <property type="entry name" value="Sugar_tr"/>
    <property type="match status" value="1"/>
</dbReference>
<evidence type="ECO:0000256" key="9">
    <source>
        <dbReference type="SAM" id="Phobius"/>
    </source>
</evidence>
<dbReference type="PANTHER" id="PTHR48022">
    <property type="entry name" value="PLASTIDIC GLUCOSE TRANSPORTER 4"/>
    <property type="match status" value="1"/>
</dbReference>
<evidence type="ECO:0000256" key="4">
    <source>
        <dbReference type="ARBA" id="ARBA00022692"/>
    </source>
</evidence>
<dbReference type="InterPro" id="IPR036259">
    <property type="entry name" value="MFS_trans_sf"/>
</dbReference>
<evidence type="ECO:0000313" key="12">
    <source>
        <dbReference type="Proteomes" id="UP000310066"/>
    </source>
</evidence>
<evidence type="ECO:0000256" key="1">
    <source>
        <dbReference type="ARBA" id="ARBA00004141"/>
    </source>
</evidence>
<keyword evidence="3 7" id="KW-0813">Transport</keyword>
<feature type="transmembrane region" description="Helical" evidence="9">
    <location>
        <begin position="191"/>
        <end position="208"/>
    </location>
</feature>
<name>A0A4U0UHU3_9PEZI</name>
<feature type="transmembrane region" description="Helical" evidence="9">
    <location>
        <begin position="445"/>
        <end position="463"/>
    </location>
</feature>
<protein>
    <recommendedName>
        <fullName evidence="10">Major facilitator superfamily (MFS) profile domain-containing protein</fullName>
    </recommendedName>
</protein>
<dbReference type="FunFam" id="1.20.1250.20:FF:000090">
    <property type="entry name" value="MFS sugar transporter, putative"/>
    <property type="match status" value="1"/>
</dbReference>
<dbReference type="AlphaFoldDB" id="A0A4U0UHU3"/>
<dbReference type="Gene3D" id="1.20.1250.20">
    <property type="entry name" value="MFS general substrate transporter like domains"/>
    <property type="match status" value="1"/>
</dbReference>
<dbReference type="OrthoDB" id="6612291at2759"/>
<evidence type="ECO:0000256" key="2">
    <source>
        <dbReference type="ARBA" id="ARBA00010992"/>
    </source>
</evidence>
<feature type="domain" description="Major facilitator superfamily (MFS) profile" evidence="10">
    <location>
        <begin position="22"/>
        <end position="467"/>
    </location>
</feature>
<evidence type="ECO:0000256" key="3">
    <source>
        <dbReference type="ARBA" id="ARBA00022448"/>
    </source>
</evidence>
<evidence type="ECO:0000256" key="7">
    <source>
        <dbReference type="RuleBase" id="RU003346"/>
    </source>
</evidence>
<evidence type="ECO:0000256" key="6">
    <source>
        <dbReference type="ARBA" id="ARBA00023136"/>
    </source>
</evidence>
<accession>A0A4U0UHU3</accession>
<feature type="transmembrane region" description="Helical" evidence="9">
    <location>
        <begin position="66"/>
        <end position="86"/>
    </location>
</feature>
<dbReference type="PRINTS" id="PR00171">
    <property type="entry name" value="SUGRTRNSPORT"/>
</dbReference>
<organism evidence="11 12">
    <name type="scientific">Friedmanniomyces endolithicus</name>
    <dbReference type="NCBI Taxonomy" id="329885"/>
    <lineage>
        <taxon>Eukaryota</taxon>
        <taxon>Fungi</taxon>
        <taxon>Dikarya</taxon>
        <taxon>Ascomycota</taxon>
        <taxon>Pezizomycotina</taxon>
        <taxon>Dothideomycetes</taxon>
        <taxon>Dothideomycetidae</taxon>
        <taxon>Mycosphaerellales</taxon>
        <taxon>Teratosphaeriaceae</taxon>
        <taxon>Friedmanniomyces</taxon>
    </lineage>
</organism>
<evidence type="ECO:0000256" key="8">
    <source>
        <dbReference type="SAM" id="MobiDB-lite"/>
    </source>
</evidence>
<dbReference type="InterPro" id="IPR003663">
    <property type="entry name" value="Sugar/inositol_transpt"/>
</dbReference>
<reference evidence="11 12" key="1">
    <citation type="submission" date="2017-03" db="EMBL/GenBank/DDBJ databases">
        <title>Genomes of endolithic fungi from Antarctica.</title>
        <authorList>
            <person name="Coleine C."/>
            <person name="Masonjones S."/>
            <person name="Stajich J.E."/>
        </authorList>
    </citation>
    <scope>NUCLEOTIDE SEQUENCE [LARGE SCALE GENOMIC DNA]</scope>
    <source>
        <strain evidence="11 12">CCFEE 5311</strain>
    </source>
</reference>
<evidence type="ECO:0000313" key="11">
    <source>
        <dbReference type="EMBL" id="TKA35201.1"/>
    </source>
</evidence>
<dbReference type="InterPro" id="IPR020846">
    <property type="entry name" value="MFS_dom"/>
</dbReference>
<comment type="subcellular location">
    <subcellularLocation>
        <location evidence="1">Membrane</location>
        <topology evidence="1">Multi-pass membrane protein</topology>
    </subcellularLocation>
</comment>
<dbReference type="Proteomes" id="UP000310066">
    <property type="component" value="Unassembled WGS sequence"/>
</dbReference>
<dbReference type="NCBIfam" id="TIGR00879">
    <property type="entry name" value="SP"/>
    <property type="match status" value="1"/>
</dbReference>
<dbReference type="PANTHER" id="PTHR48022:SF25">
    <property type="entry name" value="QUINATE TRANSPORTER, PUTATIVE (AFU_ORTHOLOGUE AFUA_5G12950)-RELATED"/>
    <property type="match status" value="1"/>
</dbReference>
<feature type="region of interest" description="Disordered" evidence="8">
    <location>
        <begin position="478"/>
        <end position="506"/>
    </location>
</feature>
<feature type="transmembrane region" description="Helical" evidence="9">
    <location>
        <begin position="153"/>
        <end position="171"/>
    </location>
</feature>
<dbReference type="GO" id="GO:0016020">
    <property type="term" value="C:membrane"/>
    <property type="evidence" value="ECO:0007669"/>
    <property type="project" value="UniProtKB-SubCell"/>
</dbReference>
<keyword evidence="5 9" id="KW-1133">Transmembrane helix</keyword>
<gene>
    <name evidence="11" type="ORF">B0A54_12476</name>
</gene>
<feature type="transmembrane region" description="Helical" evidence="9">
    <location>
        <begin position="414"/>
        <end position="433"/>
    </location>
</feature>
<dbReference type="SUPFAM" id="SSF103473">
    <property type="entry name" value="MFS general substrate transporter"/>
    <property type="match status" value="1"/>
</dbReference>
<feature type="transmembrane region" description="Helical" evidence="9">
    <location>
        <begin position="20"/>
        <end position="46"/>
    </location>
</feature>
<feature type="transmembrane region" description="Helical" evidence="9">
    <location>
        <begin position="373"/>
        <end position="394"/>
    </location>
</feature>
<feature type="compositionally biased region" description="Basic and acidic residues" evidence="8">
    <location>
        <begin position="492"/>
        <end position="506"/>
    </location>
</feature>